<keyword evidence="2" id="KW-0472">Membrane</keyword>
<accession>A0A5N8WWI0</accession>
<evidence type="ECO:0000256" key="1">
    <source>
        <dbReference type="SAM" id="MobiDB-lite"/>
    </source>
</evidence>
<feature type="transmembrane region" description="Helical" evidence="2">
    <location>
        <begin position="35"/>
        <end position="53"/>
    </location>
</feature>
<evidence type="ECO:0000256" key="2">
    <source>
        <dbReference type="SAM" id="Phobius"/>
    </source>
</evidence>
<dbReference type="AlphaFoldDB" id="A0A5N8WWI0"/>
<gene>
    <name evidence="3" type="ORF">FPZ41_19030</name>
</gene>
<name>A0A5N8WWI0_9ACTN</name>
<dbReference type="RefSeq" id="WP_152864180.1">
    <property type="nucleotide sequence ID" value="NZ_VMNX01000066.1"/>
</dbReference>
<feature type="transmembrane region" description="Helical" evidence="2">
    <location>
        <begin position="59"/>
        <end position="80"/>
    </location>
</feature>
<dbReference type="EMBL" id="VMNX01000066">
    <property type="protein sequence ID" value="MPY50555.1"/>
    <property type="molecule type" value="Genomic_DNA"/>
</dbReference>
<organism evidence="3 4">
    <name type="scientific">Streptomyces acidicola</name>
    <dbReference type="NCBI Taxonomy" id="2596892"/>
    <lineage>
        <taxon>Bacteria</taxon>
        <taxon>Bacillati</taxon>
        <taxon>Actinomycetota</taxon>
        <taxon>Actinomycetes</taxon>
        <taxon>Kitasatosporales</taxon>
        <taxon>Streptomycetaceae</taxon>
        <taxon>Streptomyces</taxon>
    </lineage>
</organism>
<feature type="region of interest" description="Disordered" evidence="1">
    <location>
        <begin position="1"/>
        <end position="27"/>
    </location>
</feature>
<reference evidence="3 4" key="1">
    <citation type="submission" date="2019-09" db="EMBL/GenBank/DDBJ databases">
        <authorList>
            <person name="Duangmal K."/>
            <person name="Teo W.F.A."/>
            <person name="Lipun K."/>
        </authorList>
    </citation>
    <scope>NUCLEOTIDE SEQUENCE [LARGE SCALE GENOMIC DNA]</scope>
    <source>
        <strain evidence="3 4">K1PN6</strain>
    </source>
</reference>
<proteinExistence type="predicted"/>
<protein>
    <submittedName>
        <fullName evidence="3">Uncharacterized protein</fullName>
    </submittedName>
</protein>
<evidence type="ECO:0000313" key="4">
    <source>
        <dbReference type="Proteomes" id="UP000373149"/>
    </source>
</evidence>
<keyword evidence="2" id="KW-0812">Transmembrane</keyword>
<keyword evidence="2" id="KW-1133">Transmembrane helix</keyword>
<keyword evidence="4" id="KW-1185">Reference proteome</keyword>
<dbReference type="Proteomes" id="UP000373149">
    <property type="component" value="Unassembled WGS sequence"/>
</dbReference>
<evidence type="ECO:0000313" key="3">
    <source>
        <dbReference type="EMBL" id="MPY50555.1"/>
    </source>
</evidence>
<comment type="caution">
    <text evidence="3">The sequence shown here is derived from an EMBL/GenBank/DDBJ whole genome shotgun (WGS) entry which is preliminary data.</text>
</comment>
<feature type="compositionally biased region" description="Basic and acidic residues" evidence="1">
    <location>
        <begin position="1"/>
        <end position="10"/>
    </location>
</feature>
<sequence>MAGTHTDADPYRLTAADSTPGTASPAVSRGDVARTLLWILLVISVVANTVASIGGADLWVHLACGVVTALCAGTLAVRGLRGRR</sequence>